<evidence type="ECO:0000313" key="3">
    <source>
        <dbReference type="Proteomes" id="UP000479190"/>
    </source>
</evidence>
<reference evidence="2 3" key="1">
    <citation type="submission" date="2020-02" db="EMBL/GenBank/DDBJ databases">
        <authorList>
            <person name="Ferguson B K."/>
        </authorList>
    </citation>
    <scope>NUCLEOTIDE SEQUENCE [LARGE SCALE GENOMIC DNA]</scope>
</reference>
<organism evidence="2 3">
    <name type="scientific">Trichogramma brassicae</name>
    <dbReference type="NCBI Taxonomy" id="86971"/>
    <lineage>
        <taxon>Eukaryota</taxon>
        <taxon>Metazoa</taxon>
        <taxon>Ecdysozoa</taxon>
        <taxon>Arthropoda</taxon>
        <taxon>Hexapoda</taxon>
        <taxon>Insecta</taxon>
        <taxon>Pterygota</taxon>
        <taxon>Neoptera</taxon>
        <taxon>Endopterygota</taxon>
        <taxon>Hymenoptera</taxon>
        <taxon>Apocrita</taxon>
        <taxon>Proctotrupomorpha</taxon>
        <taxon>Chalcidoidea</taxon>
        <taxon>Trichogrammatidae</taxon>
        <taxon>Trichogramma</taxon>
    </lineage>
</organism>
<dbReference type="Proteomes" id="UP000479190">
    <property type="component" value="Unassembled WGS sequence"/>
</dbReference>
<feature type="region of interest" description="Disordered" evidence="1">
    <location>
        <begin position="159"/>
        <end position="193"/>
    </location>
</feature>
<protein>
    <submittedName>
        <fullName evidence="2">Uncharacterized protein</fullName>
    </submittedName>
</protein>
<evidence type="ECO:0000313" key="2">
    <source>
        <dbReference type="EMBL" id="CAB0043630.1"/>
    </source>
</evidence>
<dbReference type="AlphaFoldDB" id="A0A6H5J560"/>
<accession>A0A6H5J560</accession>
<dbReference type="EMBL" id="CADCXV010001338">
    <property type="protein sequence ID" value="CAB0043630.1"/>
    <property type="molecule type" value="Genomic_DNA"/>
</dbReference>
<gene>
    <name evidence="2" type="ORF">TBRA_LOCUS15218</name>
</gene>
<sequence>MFTTGVYVIILPISTSIISESLKCRLSLLNVADTSPGIHSEYCNSHCGCVPSLRSKRHPHAADTETRWYRTESERDDRQFRGKRSSRCARCSGTRVEFKRAYYWLLLGAGADARHARTLRNRQQQQQQQQQQPLLRPLHTRICDLLDVLLALFRKKTKSEREGGGGGRLGLPARYPPGVPELNKRRGGGGGGSFRATCGNHVARRMTDASRGSAAAAAEKTGQCDFLLFLSSYVYDLNSFDFFLLTHRSIDKRNSACDDPGTWLI</sequence>
<proteinExistence type="predicted"/>
<evidence type="ECO:0000256" key="1">
    <source>
        <dbReference type="SAM" id="MobiDB-lite"/>
    </source>
</evidence>
<name>A0A6H5J560_9HYME</name>
<keyword evidence="3" id="KW-1185">Reference proteome</keyword>